<dbReference type="InParanoid" id="A0A6I9TGR4"/>
<evidence type="ECO:0000313" key="2">
    <source>
        <dbReference type="Proteomes" id="UP000504604"/>
    </source>
</evidence>
<feature type="compositionally biased region" description="Basic and acidic residues" evidence="1">
    <location>
        <begin position="108"/>
        <end position="122"/>
    </location>
</feature>
<reference evidence="3" key="1">
    <citation type="journal article" date="2012" name="BMC Genomics">
        <title>Development and validation of genic-SSR markers in sesame by RNA-seq.</title>
        <authorList>
            <person name="Zhang H."/>
            <person name="Wei L."/>
            <person name="Miao H."/>
            <person name="Zhang T."/>
            <person name="Wang C."/>
        </authorList>
    </citation>
    <scope>NUCLEOTIDE SEQUENCE</scope>
</reference>
<feature type="compositionally biased region" description="Basic and acidic residues" evidence="1">
    <location>
        <begin position="131"/>
        <end position="145"/>
    </location>
</feature>
<dbReference type="Proteomes" id="UP000504604">
    <property type="component" value="Linkage group LG1"/>
</dbReference>
<sequence>MSGADEEWVKAALTDDTMVVELLVRLHAAAPPPLKPAALPLEWSVRQRRSKPLSVGNPKKQQSQRASPTTPLSWSGAPSLGGGSGGSGGAAGGGSEESSRPPIQKLSDATRSKVNGDSEKTASKRSRKKKTLAELKDEETSLLRERRELKREMAALRVNLEKQRAANENLKRMKIELQPIPDREIPSTTEASMSDQLQQKTTPCHPIPPILPPLVSENNVKLEPSSSNGCPEPSTDAASDSKFVLPDLNIPFGEDAPCSDVTCGVS</sequence>
<dbReference type="OrthoDB" id="1724644at2759"/>
<protein>
    <submittedName>
        <fullName evidence="3">Uncharacterized protein LOC105164952</fullName>
    </submittedName>
</protein>
<accession>A0A6I9TGR4</accession>
<feature type="compositionally biased region" description="Basic and acidic residues" evidence="1">
    <location>
        <begin position="172"/>
        <end position="185"/>
    </location>
</feature>
<gene>
    <name evidence="3" type="primary">LOC105164952</name>
</gene>
<dbReference type="AlphaFoldDB" id="A0A6I9TGR4"/>
<feature type="region of interest" description="Disordered" evidence="1">
    <location>
        <begin position="29"/>
        <end position="145"/>
    </location>
</feature>
<feature type="compositionally biased region" description="Polar residues" evidence="1">
    <location>
        <begin position="216"/>
        <end position="229"/>
    </location>
</feature>
<proteinExistence type="predicted"/>
<reference evidence="2" key="2">
    <citation type="submission" date="2024-10" db="UniProtKB">
        <authorList>
            <consortium name="RefSeq"/>
        </authorList>
    </citation>
    <scope>NUCLEOTIDE SEQUENCE [LARGE SCALE GENOMIC DNA]</scope>
    <source>
        <strain evidence="2">cv. Zhongzhi No. 13</strain>
    </source>
</reference>
<feature type="region of interest" description="Disordered" evidence="1">
    <location>
        <begin position="172"/>
        <end position="241"/>
    </location>
</feature>
<evidence type="ECO:0000313" key="3">
    <source>
        <dbReference type="RefSeq" id="XP_011082108.1"/>
    </source>
</evidence>
<dbReference type="RefSeq" id="XP_011082108.1">
    <property type="nucleotide sequence ID" value="XM_011083806.2"/>
</dbReference>
<evidence type="ECO:0000256" key="1">
    <source>
        <dbReference type="SAM" id="MobiDB-lite"/>
    </source>
</evidence>
<dbReference type="PANTHER" id="PTHR35099:SF2">
    <property type="entry name" value="OS02G0182700 PROTEIN"/>
    <property type="match status" value="1"/>
</dbReference>
<organism evidence="2 3">
    <name type="scientific">Sesamum indicum</name>
    <name type="common">Oriental sesame</name>
    <name type="synonym">Sesamum orientale</name>
    <dbReference type="NCBI Taxonomy" id="4182"/>
    <lineage>
        <taxon>Eukaryota</taxon>
        <taxon>Viridiplantae</taxon>
        <taxon>Streptophyta</taxon>
        <taxon>Embryophyta</taxon>
        <taxon>Tracheophyta</taxon>
        <taxon>Spermatophyta</taxon>
        <taxon>Magnoliopsida</taxon>
        <taxon>eudicotyledons</taxon>
        <taxon>Gunneridae</taxon>
        <taxon>Pentapetalae</taxon>
        <taxon>asterids</taxon>
        <taxon>lamiids</taxon>
        <taxon>Lamiales</taxon>
        <taxon>Pedaliaceae</taxon>
        <taxon>Sesamum</taxon>
    </lineage>
</organism>
<dbReference type="PANTHER" id="PTHR35099">
    <property type="entry name" value="OS02G0182700 PROTEIN"/>
    <property type="match status" value="1"/>
</dbReference>
<dbReference type="FunCoup" id="A0A6I9TGR4">
    <property type="interactions" value="307"/>
</dbReference>
<dbReference type="KEGG" id="sind:105164952"/>
<keyword evidence="2" id="KW-1185">Reference proteome</keyword>
<feature type="compositionally biased region" description="Polar residues" evidence="1">
    <location>
        <begin position="186"/>
        <end position="202"/>
    </location>
</feature>
<dbReference type="GeneID" id="105164952"/>
<reference evidence="3" key="3">
    <citation type="submission" date="2025-08" db="UniProtKB">
        <authorList>
            <consortium name="RefSeq"/>
        </authorList>
    </citation>
    <scope>IDENTIFICATION</scope>
</reference>
<feature type="compositionally biased region" description="Gly residues" evidence="1">
    <location>
        <begin position="79"/>
        <end position="95"/>
    </location>
</feature>
<name>A0A6I9TGR4_SESIN</name>
<feature type="compositionally biased region" description="Polar residues" evidence="1">
    <location>
        <begin position="59"/>
        <end position="70"/>
    </location>
</feature>
<dbReference type="CDD" id="cd14686">
    <property type="entry name" value="bZIP"/>
    <property type="match status" value="1"/>
</dbReference>